<evidence type="ECO:0000256" key="2">
    <source>
        <dbReference type="SAM" id="Phobius"/>
    </source>
</evidence>
<gene>
    <name evidence="3" type="ORF">MENT_LOCUS21888</name>
</gene>
<feature type="transmembrane region" description="Helical" evidence="2">
    <location>
        <begin position="159"/>
        <end position="182"/>
    </location>
</feature>
<organism evidence="3 4">
    <name type="scientific">Meloidogyne enterolobii</name>
    <name type="common">Root-knot nematode worm</name>
    <name type="synonym">Meloidogyne mayaguensis</name>
    <dbReference type="NCBI Taxonomy" id="390850"/>
    <lineage>
        <taxon>Eukaryota</taxon>
        <taxon>Metazoa</taxon>
        <taxon>Ecdysozoa</taxon>
        <taxon>Nematoda</taxon>
        <taxon>Chromadorea</taxon>
        <taxon>Rhabditida</taxon>
        <taxon>Tylenchina</taxon>
        <taxon>Tylenchomorpha</taxon>
        <taxon>Tylenchoidea</taxon>
        <taxon>Meloidogynidae</taxon>
        <taxon>Meloidogyninae</taxon>
        <taxon>Meloidogyne</taxon>
    </lineage>
</organism>
<protein>
    <submittedName>
        <fullName evidence="3">Uncharacterized protein</fullName>
    </submittedName>
</protein>
<comment type="caution">
    <text evidence="3">The sequence shown here is derived from an EMBL/GenBank/DDBJ whole genome shotgun (WGS) entry which is preliminary data.</text>
</comment>
<evidence type="ECO:0000256" key="1">
    <source>
        <dbReference type="SAM" id="MobiDB-lite"/>
    </source>
</evidence>
<keyword evidence="2" id="KW-0812">Transmembrane</keyword>
<accession>A0A6V7V7V2</accession>
<proteinExistence type="predicted"/>
<sequence>MNSSSNSNKIKNAIPKIKSNRGGTRQSETSDTSSISTEDEFVCVKRPKMNEIGTMTSETKTFKVEENTGLLDVLFNFLNFIVELFKALFNKAKNVTFIRMDWMSTIRQRPITKDTIEMVFDKLAMILATSFFLLFFILICNVFWLAFSACIFEDLIFGGWWSAIAIFSLFSFVVALIGYFFMLHEFIMDLFK</sequence>
<keyword evidence="2" id="KW-0472">Membrane</keyword>
<dbReference type="AlphaFoldDB" id="A0A6V7V7V2"/>
<keyword evidence="2" id="KW-1133">Transmembrane helix</keyword>
<feature type="region of interest" description="Disordered" evidence="1">
    <location>
        <begin position="1"/>
        <end position="35"/>
    </location>
</feature>
<reference evidence="3 4" key="1">
    <citation type="submission" date="2020-08" db="EMBL/GenBank/DDBJ databases">
        <authorList>
            <person name="Koutsovoulos G."/>
            <person name="Danchin GJ E."/>
        </authorList>
    </citation>
    <scope>NUCLEOTIDE SEQUENCE [LARGE SCALE GENOMIC DNA]</scope>
</reference>
<name>A0A6V7V7V2_MELEN</name>
<feature type="compositionally biased region" description="Low complexity" evidence="1">
    <location>
        <begin position="1"/>
        <end position="17"/>
    </location>
</feature>
<dbReference type="Proteomes" id="UP000580250">
    <property type="component" value="Unassembled WGS sequence"/>
</dbReference>
<dbReference type="EMBL" id="CAJEWN010000169">
    <property type="protein sequence ID" value="CAD2170478.1"/>
    <property type="molecule type" value="Genomic_DNA"/>
</dbReference>
<evidence type="ECO:0000313" key="4">
    <source>
        <dbReference type="Proteomes" id="UP000580250"/>
    </source>
</evidence>
<feature type="transmembrane region" description="Helical" evidence="2">
    <location>
        <begin position="123"/>
        <end position="147"/>
    </location>
</feature>
<evidence type="ECO:0000313" key="3">
    <source>
        <dbReference type="EMBL" id="CAD2170478.1"/>
    </source>
</evidence>